<organism evidence="1 2">
    <name type="scientific">Glomus cerebriforme</name>
    <dbReference type="NCBI Taxonomy" id="658196"/>
    <lineage>
        <taxon>Eukaryota</taxon>
        <taxon>Fungi</taxon>
        <taxon>Fungi incertae sedis</taxon>
        <taxon>Mucoromycota</taxon>
        <taxon>Glomeromycotina</taxon>
        <taxon>Glomeromycetes</taxon>
        <taxon>Glomerales</taxon>
        <taxon>Glomeraceae</taxon>
        <taxon>Glomus</taxon>
    </lineage>
</organism>
<accession>A0A397SC40</accession>
<evidence type="ECO:0000313" key="1">
    <source>
        <dbReference type="EMBL" id="RIA83863.1"/>
    </source>
</evidence>
<dbReference type="AlphaFoldDB" id="A0A397SC40"/>
<gene>
    <name evidence="1" type="ORF">C1645_833152</name>
</gene>
<evidence type="ECO:0000313" key="2">
    <source>
        <dbReference type="Proteomes" id="UP000265703"/>
    </source>
</evidence>
<name>A0A397SC40_9GLOM</name>
<keyword evidence="2" id="KW-1185">Reference proteome</keyword>
<sequence length="88" mass="10486">MIRAAVYFSYLNLKSATFNHRLNLVLEIKKWFSELFSPEWEGKMIIFRLMLKSETIPKLFGPEWKEKIFDAGIENSKFLKFSELFSSE</sequence>
<dbReference type="Proteomes" id="UP000265703">
    <property type="component" value="Unassembled WGS sequence"/>
</dbReference>
<reference evidence="1 2" key="1">
    <citation type="submission" date="2018-06" db="EMBL/GenBank/DDBJ databases">
        <title>Comparative genomics reveals the genomic features of Rhizophagus irregularis, R. cerebriforme, R. diaphanum and Gigaspora rosea, and their symbiotic lifestyle signature.</title>
        <authorList>
            <person name="Morin E."/>
            <person name="San Clemente H."/>
            <person name="Chen E.C.H."/>
            <person name="De La Providencia I."/>
            <person name="Hainaut M."/>
            <person name="Kuo A."/>
            <person name="Kohler A."/>
            <person name="Murat C."/>
            <person name="Tang N."/>
            <person name="Roy S."/>
            <person name="Loubradou J."/>
            <person name="Henrissat B."/>
            <person name="Grigoriev I.V."/>
            <person name="Corradi N."/>
            <person name="Roux C."/>
            <person name="Martin F.M."/>
        </authorList>
    </citation>
    <scope>NUCLEOTIDE SEQUENCE [LARGE SCALE GENOMIC DNA]</scope>
    <source>
        <strain evidence="1 2">DAOM 227022</strain>
    </source>
</reference>
<comment type="caution">
    <text evidence="1">The sequence shown here is derived from an EMBL/GenBank/DDBJ whole genome shotgun (WGS) entry which is preliminary data.</text>
</comment>
<protein>
    <submittedName>
        <fullName evidence="1">Uncharacterized protein</fullName>
    </submittedName>
</protein>
<proteinExistence type="predicted"/>
<dbReference type="EMBL" id="QKYT01000537">
    <property type="protein sequence ID" value="RIA83863.1"/>
    <property type="molecule type" value="Genomic_DNA"/>
</dbReference>